<organism evidence="2 3">
    <name type="scientific">Nephila pilipes</name>
    <name type="common">Giant wood spider</name>
    <name type="synonym">Nephila maculata</name>
    <dbReference type="NCBI Taxonomy" id="299642"/>
    <lineage>
        <taxon>Eukaryota</taxon>
        <taxon>Metazoa</taxon>
        <taxon>Ecdysozoa</taxon>
        <taxon>Arthropoda</taxon>
        <taxon>Chelicerata</taxon>
        <taxon>Arachnida</taxon>
        <taxon>Araneae</taxon>
        <taxon>Araneomorphae</taxon>
        <taxon>Entelegynae</taxon>
        <taxon>Araneoidea</taxon>
        <taxon>Nephilidae</taxon>
        <taxon>Nephila</taxon>
    </lineage>
</organism>
<evidence type="ECO:0000313" key="2">
    <source>
        <dbReference type="EMBL" id="GFT20896.1"/>
    </source>
</evidence>
<dbReference type="Proteomes" id="UP000887013">
    <property type="component" value="Unassembled WGS sequence"/>
</dbReference>
<feature type="compositionally biased region" description="Low complexity" evidence="1">
    <location>
        <begin position="317"/>
        <end position="330"/>
    </location>
</feature>
<protein>
    <submittedName>
        <fullName evidence="2">Uncharacterized protein</fullName>
    </submittedName>
</protein>
<feature type="compositionally biased region" description="Polar residues" evidence="1">
    <location>
        <begin position="8"/>
        <end position="19"/>
    </location>
</feature>
<feature type="region of interest" description="Disordered" evidence="1">
    <location>
        <begin position="1"/>
        <end position="20"/>
    </location>
</feature>
<feature type="compositionally biased region" description="Basic residues" evidence="1">
    <location>
        <begin position="180"/>
        <end position="192"/>
    </location>
</feature>
<feature type="region of interest" description="Disordered" evidence="1">
    <location>
        <begin position="282"/>
        <end position="369"/>
    </location>
</feature>
<comment type="caution">
    <text evidence="2">The sequence shown here is derived from an EMBL/GenBank/DDBJ whole genome shotgun (WGS) entry which is preliminary data.</text>
</comment>
<feature type="compositionally biased region" description="Basic and acidic residues" evidence="1">
    <location>
        <begin position="347"/>
        <end position="360"/>
    </location>
</feature>
<accession>A0A8X6NMJ9</accession>
<sequence>MCPAIHTNYRSKLRSSSTREPSDPLLRVVIVISFRVRIGGVRDLVQWGAVRSVVQLSHLARAPGGAQTPLGLEGPGSAYSTRLGNLEKFGKKNNRATRTRRRLRSTTTSAHGGGVDPETSSHHERDSFLGGYDPLRQRIRRKRRRLDGTQNATRRYSGQPACESHSAPEAPERTADTSHARTRCQVARHARPSPRTDLAPRPPSAGPGHHRRTRHARPQAPSPLIRSIKLWASISVITRASSLLGSSSLPRRLFLFFFELSRQSPSGVGGIVQRDPYLESATAHPAGKTKERHGPLRHRTGSASDDPLPPHEITNASPIRSPISIPFSLSERQTRTRSLNIGRRRPPLREKNSRVSEPRGPEGPTPSRVFKHFFHQPVWGTAAPQFP</sequence>
<evidence type="ECO:0000313" key="3">
    <source>
        <dbReference type="Proteomes" id="UP000887013"/>
    </source>
</evidence>
<reference evidence="2" key="1">
    <citation type="submission" date="2020-08" db="EMBL/GenBank/DDBJ databases">
        <title>Multicomponent nature underlies the extraordinary mechanical properties of spider dragline silk.</title>
        <authorList>
            <person name="Kono N."/>
            <person name="Nakamura H."/>
            <person name="Mori M."/>
            <person name="Yoshida Y."/>
            <person name="Ohtoshi R."/>
            <person name="Malay A.D."/>
            <person name="Moran D.A.P."/>
            <person name="Tomita M."/>
            <person name="Numata K."/>
            <person name="Arakawa K."/>
        </authorList>
    </citation>
    <scope>NUCLEOTIDE SEQUENCE</scope>
</reference>
<dbReference type="EMBL" id="BMAW01010876">
    <property type="protein sequence ID" value="GFT20896.1"/>
    <property type="molecule type" value="Genomic_DNA"/>
</dbReference>
<proteinExistence type="predicted"/>
<evidence type="ECO:0000256" key="1">
    <source>
        <dbReference type="SAM" id="MobiDB-lite"/>
    </source>
</evidence>
<dbReference type="AntiFam" id="ANF00034">
    <property type="entry name" value="Antisense to 5.8S rRNA"/>
</dbReference>
<name>A0A8X6NMJ9_NEPPI</name>
<gene>
    <name evidence="2" type="ORF">NPIL_2411</name>
</gene>
<feature type="compositionally biased region" description="Basic and acidic residues" evidence="1">
    <location>
        <begin position="170"/>
        <end position="179"/>
    </location>
</feature>
<keyword evidence="3" id="KW-1185">Reference proteome</keyword>
<feature type="compositionally biased region" description="Basic residues" evidence="1">
    <location>
        <begin position="208"/>
        <end position="217"/>
    </location>
</feature>
<feature type="region of interest" description="Disordered" evidence="1">
    <location>
        <begin position="92"/>
        <end position="221"/>
    </location>
</feature>
<feature type="compositionally biased region" description="Basic residues" evidence="1">
    <location>
        <begin position="92"/>
        <end position="104"/>
    </location>
</feature>
<dbReference type="AlphaFoldDB" id="A0A8X6NMJ9"/>